<dbReference type="Pfam" id="PF02646">
    <property type="entry name" value="RmuC"/>
    <property type="match status" value="1"/>
</dbReference>
<dbReference type="Proteomes" id="UP001161409">
    <property type="component" value="Unassembled WGS sequence"/>
</dbReference>
<keyword evidence="4" id="KW-0175">Coiled coil</keyword>
<comment type="function">
    <text evidence="1">Involved in DNA recombination.</text>
</comment>
<comment type="caution">
    <text evidence="6">The sequence shown here is derived from an EMBL/GenBank/DDBJ whole genome shotgun (WGS) entry which is preliminary data.</text>
</comment>
<comment type="similarity">
    <text evidence="2">Belongs to the RmuC family.</text>
</comment>
<gene>
    <name evidence="6" type="ORF">GCM10007924_06540</name>
</gene>
<keyword evidence="7" id="KW-1185">Reference proteome</keyword>
<evidence type="ECO:0000256" key="1">
    <source>
        <dbReference type="ARBA" id="ARBA00003416"/>
    </source>
</evidence>
<protein>
    <recommendedName>
        <fullName evidence="3">DNA recombination protein RmuC homolog</fullName>
    </recommendedName>
</protein>
<organism evidence="6 7">
    <name type="scientific">Sneathiella chinensis</name>
    <dbReference type="NCBI Taxonomy" id="349750"/>
    <lineage>
        <taxon>Bacteria</taxon>
        <taxon>Pseudomonadati</taxon>
        <taxon>Pseudomonadota</taxon>
        <taxon>Alphaproteobacteria</taxon>
        <taxon>Sneathiellales</taxon>
        <taxon>Sneathiellaceae</taxon>
        <taxon>Sneathiella</taxon>
    </lineage>
</organism>
<evidence type="ECO:0000256" key="5">
    <source>
        <dbReference type="ARBA" id="ARBA00023172"/>
    </source>
</evidence>
<dbReference type="PANTHER" id="PTHR30563">
    <property type="entry name" value="DNA RECOMBINATION PROTEIN RMUC"/>
    <property type="match status" value="1"/>
</dbReference>
<keyword evidence="5" id="KW-0233">DNA recombination</keyword>
<dbReference type="RefSeq" id="WP_169559434.1">
    <property type="nucleotide sequence ID" value="NZ_BSNF01000001.1"/>
</dbReference>
<evidence type="ECO:0000313" key="7">
    <source>
        <dbReference type="Proteomes" id="UP001161409"/>
    </source>
</evidence>
<dbReference type="PANTHER" id="PTHR30563:SF0">
    <property type="entry name" value="DNA RECOMBINATION PROTEIN RMUC"/>
    <property type="match status" value="1"/>
</dbReference>
<reference evidence="6" key="1">
    <citation type="journal article" date="2014" name="Int. J. Syst. Evol. Microbiol.">
        <title>Complete genome of a new Firmicutes species belonging to the dominant human colonic microbiota ('Ruminococcus bicirculans') reveals two chromosomes and a selective capacity to utilize plant glucans.</title>
        <authorList>
            <consortium name="NISC Comparative Sequencing Program"/>
            <person name="Wegmann U."/>
            <person name="Louis P."/>
            <person name="Goesmann A."/>
            <person name="Henrissat B."/>
            <person name="Duncan S.H."/>
            <person name="Flint H.J."/>
        </authorList>
    </citation>
    <scope>NUCLEOTIDE SEQUENCE</scope>
    <source>
        <strain evidence="6">NBRC 103408</strain>
    </source>
</reference>
<dbReference type="InterPro" id="IPR003798">
    <property type="entry name" value="DNA_recombination_RmuC"/>
</dbReference>
<evidence type="ECO:0000256" key="2">
    <source>
        <dbReference type="ARBA" id="ARBA00009840"/>
    </source>
</evidence>
<dbReference type="EMBL" id="BSNF01000001">
    <property type="protein sequence ID" value="GLQ05433.1"/>
    <property type="molecule type" value="Genomic_DNA"/>
</dbReference>
<proteinExistence type="inferred from homology"/>
<reference evidence="6" key="2">
    <citation type="submission" date="2023-01" db="EMBL/GenBank/DDBJ databases">
        <title>Draft genome sequence of Sneathiella chinensis strain NBRC 103408.</title>
        <authorList>
            <person name="Sun Q."/>
            <person name="Mori K."/>
        </authorList>
    </citation>
    <scope>NUCLEOTIDE SEQUENCE</scope>
    <source>
        <strain evidence="6">NBRC 103408</strain>
    </source>
</reference>
<evidence type="ECO:0000256" key="4">
    <source>
        <dbReference type="ARBA" id="ARBA00023054"/>
    </source>
</evidence>
<accession>A0ABQ5U2E9</accession>
<evidence type="ECO:0000313" key="6">
    <source>
        <dbReference type="EMBL" id="GLQ05433.1"/>
    </source>
</evidence>
<evidence type="ECO:0000256" key="3">
    <source>
        <dbReference type="ARBA" id="ARBA00021840"/>
    </source>
</evidence>
<name>A0ABQ5U2E9_9PROT</name>
<sequence length="373" mass="40942">MEYLLVAVVVALVAVTIFLLLKVNRSEQLMSSITANSENMTRLTEGLLNQQAQLEGQLKQMSADGAASRSEITKTLADRLDNVTKRLGDSLNQSTEKTGKSLSELQARLAIIDKAQDNLTTLSSQVVGLQDILANKQARGAFGEIQLNDLVKSALPPSSYEFQVTLGNGRRADCLIKLPNPPGSIVVDAKFPLESYHMLRNAETDSEKAAASRAFVTAMTKHIADISQKYIIDGETAESALLFMPSEAVYAELHANFPQVLEKSYQARVWIVSPTTLMATLNTVRAVLKDSQMREQAGVIQKEVGVLIKDVERLDTRVENLSKHFAQASKDIGLIETSSRKITSRAEKIEDLQLGESNTEDLLSRPAELLNQD</sequence>